<accession>W6THU3</accession>
<organism evidence="1 2">
    <name type="scientific">Borrelia duttonii CR2A</name>
    <dbReference type="NCBI Taxonomy" id="1432657"/>
    <lineage>
        <taxon>Bacteria</taxon>
        <taxon>Pseudomonadati</taxon>
        <taxon>Spirochaetota</taxon>
        <taxon>Spirochaetia</taxon>
        <taxon>Spirochaetales</taxon>
        <taxon>Borreliaceae</taxon>
        <taxon>Borrelia</taxon>
    </lineage>
</organism>
<dbReference type="SUPFAM" id="SSF50447">
    <property type="entry name" value="Translation proteins"/>
    <property type="match status" value="1"/>
</dbReference>
<dbReference type="InterPro" id="IPR009000">
    <property type="entry name" value="Transl_B-barrel_sf"/>
</dbReference>
<protein>
    <submittedName>
        <fullName evidence="1">LSU ribosomal protein L3P</fullName>
    </submittedName>
</protein>
<dbReference type="GO" id="GO:0006412">
    <property type="term" value="P:translation"/>
    <property type="evidence" value="ECO:0007669"/>
    <property type="project" value="InterPro"/>
</dbReference>
<dbReference type="PANTHER" id="PTHR11229:SF16">
    <property type="entry name" value="LARGE RIBOSOMAL SUBUNIT PROTEIN UL3C"/>
    <property type="match status" value="1"/>
</dbReference>
<reference evidence="1 2" key="1">
    <citation type="submission" date="2013-12" db="EMBL/GenBank/DDBJ databases">
        <title>Comparative genomics of relapsing fever spirochetes.</title>
        <authorList>
            <person name="Schwan T.G."/>
            <person name="Raffel S.J."/>
            <person name="Porcella S.F."/>
        </authorList>
    </citation>
    <scope>NUCLEOTIDE SEQUENCE [LARGE SCALE GENOMIC DNA]</scope>
    <source>
        <strain evidence="1 2">CR2A</strain>
    </source>
</reference>
<dbReference type="Proteomes" id="UP000019148">
    <property type="component" value="Unassembled WGS sequence"/>
</dbReference>
<gene>
    <name evidence="1" type="ORF">BDCR2A_00575</name>
</gene>
<dbReference type="PATRIC" id="fig|1432657.3.peg.569"/>
<keyword evidence="1" id="KW-0689">Ribosomal protein</keyword>
<dbReference type="InterPro" id="IPR019927">
    <property type="entry name" value="Ribosomal_uL3_bac/org-type"/>
</dbReference>
<dbReference type="GO" id="GO:0003735">
    <property type="term" value="F:structural constituent of ribosome"/>
    <property type="evidence" value="ECO:0007669"/>
    <property type="project" value="InterPro"/>
</dbReference>
<dbReference type="AlphaFoldDB" id="W6THU3"/>
<dbReference type="Gene3D" id="2.40.30.10">
    <property type="entry name" value="Translation factors"/>
    <property type="match status" value="1"/>
</dbReference>
<proteinExistence type="predicted"/>
<dbReference type="PANTHER" id="PTHR11229">
    <property type="entry name" value="50S RIBOSOMAL PROTEIN L3"/>
    <property type="match status" value="1"/>
</dbReference>
<dbReference type="EMBL" id="AZIT01000001">
    <property type="protein sequence ID" value="ETZ18602.1"/>
    <property type="molecule type" value="Genomic_DNA"/>
</dbReference>
<comment type="caution">
    <text evidence="1">The sequence shown here is derived from an EMBL/GenBank/DDBJ whole genome shotgun (WGS) entry which is preliminary data.</text>
</comment>
<keyword evidence="1" id="KW-0687">Ribonucleoprotein</keyword>
<name>W6THU3_9SPIR</name>
<evidence type="ECO:0000313" key="2">
    <source>
        <dbReference type="Proteomes" id="UP000019148"/>
    </source>
</evidence>
<dbReference type="GO" id="GO:0022625">
    <property type="term" value="C:cytosolic large ribosomal subunit"/>
    <property type="evidence" value="ECO:0007669"/>
    <property type="project" value="TreeGrafter"/>
</dbReference>
<sequence length="70" mass="7709">MFGLIGKKVGMTQVFQSNGIVVPVTVIEFEPNYVIGKKTMERDGYDALIMGSVDLKGSKVSRPIKGQYKN</sequence>
<evidence type="ECO:0000313" key="1">
    <source>
        <dbReference type="EMBL" id="ETZ18602.1"/>
    </source>
</evidence>